<dbReference type="Gene3D" id="1.25.40.20">
    <property type="entry name" value="Ankyrin repeat-containing domain"/>
    <property type="match status" value="1"/>
</dbReference>
<feature type="repeat" description="ANK" evidence="1">
    <location>
        <begin position="17"/>
        <end position="49"/>
    </location>
</feature>
<accession>A0ABQ6CMD9</accession>
<dbReference type="SUPFAM" id="SSF48403">
    <property type="entry name" value="Ankyrin repeat"/>
    <property type="match status" value="1"/>
</dbReference>
<keyword evidence="1" id="KW-0040">ANK repeat</keyword>
<evidence type="ECO:0000256" key="1">
    <source>
        <dbReference type="PROSITE-ProRule" id="PRU00023"/>
    </source>
</evidence>
<keyword evidence="3" id="KW-1185">Reference proteome</keyword>
<dbReference type="InterPro" id="IPR002110">
    <property type="entry name" value="Ankyrin_rpt"/>
</dbReference>
<comment type="caution">
    <text evidence="2">The sequence shown here is derived from an EMBL/GenBank/DDBJ whole genome shotgun (WGS) entry which is preliminary data.</text>
</comment>
<name>A0ABQ6CMD9_9HYPH</name>
<dbReference type="Proteomes" id="UP001156882">
    <property type="component" value="Unassembled WGS sequence"/>
</dbReference>
<dbReference type="InterPro" id="IPR036770">
    <property type="entry name" value="Ankyrin_rpt-contain_sf"/>
</dbReference>
<dbReference type="EMBL" id="BSPC01000051">
    <property type="protein sequence ID" value="GLS21527.1"/>
    <property type="molecule type" value="Genomic_DNA"/>
</dbReference>
<dbReference type="Pfam" id="PF00023">
    <property type="entry name" value="Ank"/>
    <property type="match status" value="1"/>
</dbReference>
<proteinExistence type="predicted"/>
<evidence type="ECO:0000313" key="3">
    <source>
        <dbReference type="Proteomes" id="UP001156882"/>
    </source>
</evidence>
<gene>
    <name evidence="2" type="ORF">GCM10007874_45440</name>
</gene>
<reference evidence="3" key="1">
    <citation type="journal article" date="2019" name="Int. J. Syst. Evol. Microbiol.">
        <title>The Global Catalogue of Microorganisms (GCM) 10K type strain sequencing project: providing services to taxonomists for standard genome sequencing and annotation.</title>
        <authorList>
            <consortium name="The Broad Institute Genomics Platform"/>
            <consortium name="The Broad Institute Genome Sequencing Center for Infectious Disease"/>
            <person name="Wu L."/>
            <person name="Ma J."/>
        </authorList>
    </citation>
    <scope>NUCLEOTIDE SEQUENCE [LARGE SCALE GENOMIC DNA]</scope>
    <source>
        <strain evidence="3">NBRC 101365</strain>
    </source>
</reference>
<evidence type="ECO:0000313" key="2">
    <source>
        <dbReference type="EMBL" id="GLS21527.1"/>
    </source>
</evidence>
<dbReference type="PROSITE" id="PS50088">
    <property type="entry name" value="ANK_REPEAT"/>
    <property type="match status" value="1"/>
</dbReference>
<protein>
    <submittedName>
        <fullName evidence="2">Uncharacterized protein</fullName>
    </submittedName>
</protein>
<organism evidence="2 3">
    <name type="scientific">Labrys miyagiensis</name>
    <dbReference type="NCBI Taxonomy" id="346912"/>
    <lineage>
        <taxon>Bacteria</taxon>
        <taxon>Pseudomonadati</taxon>
        <taxon>Pseudomonadota</taxon>
        <taxon>Alphaproteobacteria</taxon>
        <taxon>Hyphomicrobiales</taxon>
        <taxon>Xanthobacteraceae</taxon>
        <taxon>Labrys</taxon>
    </lineage>
</organism>
<sequence>MERALLSGANFDSRANDQATPLMAPANANQSAIVDLLRSEGANVMARNRPLSWEDQNGLWDHTFLSWRYEGAV</sequence>